<feature type="transmembrane region" description="Helical" evidence="1">
    <location>
        <begin position="16"/>
        <end position="39"/>
    </location>
</feature>
<organism evidence="2 3">
    <name type="scientific">Leyella stercorea DSM 18206</name>
    <dbReference type="NCBI Taxonomy" id="1002367"/>
    <lineage>
        <taxon>Bacteria</taxon>
        <taxon>Pseudomonadati</taxon>
        <taxon>Bacteroidota</taxon>
        <taxon>Bacteroidia</taxon>
        <taxon>Bacteroidales</taxon>
        <taxon>Prevotellaceae</taxon>
        <taxon>Leyella</taxon>
    </lineage>
</organism>
<protein>
    <submittedName>
        <fullName evidence="2">Uncharacterized protein</fullName>
    </submittedName>
</protein>
<dbReference type="HOGENOM" id="CLU_2736723_0_0_10"/>
<dbReference type="EMBL" id="AFZZ01000157">
    <property type="protein sequence ID" value="EHJ39038.1"/>
    <property type="molecule type" value="Genomic_DNA"/>
</dbReference>
<dbReference type="RefSeq" id="WP_007900440.1">
    <property type="nucleotide sequence ID" value="NZ_JH379439.1"/>
</dbReference>
<dbReference type="GeneID" id="78337362"/>
<evidence type="ECO:0000313" key="3">
    <source>
        <dbReference type="Proteomes" id="UP000004407"/>
    </source>
</evidence>
<evidence type="ECO:0000256" key="1">
    <source>
        <dbReference type="SAM" id="Phobius"/>
    </source>
</evidence>
<sequence>MDCTLVIFCYVFFGAWQWYIVGISTLFAMVYVGAVGNAVGKHFAWFDRILAYQPGFRRHVYGLARYLFKQK</sequence>
<proteinExistence type="predicted"/>
<reference evidence="2 3" key="1">
    <citation type="submission" date="2011-08" db="EMBL/GenBank/DDBJ databases">
        <authorList>
            <person name="Weinstock G."/>
            <person name="Sodergren E."/>
            <person name="Clifton S."/>
            <person name="Fulton L."/>
            <person name="Fulton B."/>
            <person name="Courtney L."/>
            <person name="Fronick C."/>
            <person name="Harrison M."/>
            <person name="Strong C."/>
            <person name="Farmer C."/>
            <person name="Delahaunty K."/>
            <person name="Markovic C."/>
            <person name="Hall O."/>
            <person name="Minx P."/>
            <person name="Tomlinson C."/>
            <person name="Mitreva M."/>
            <person name="Hou S."/>
            <person name="Chen J."/>
            <person name="Wollam A."/>
            <person name="Pepin K.H."/>
            <person name="Johnson M."/>
            <person name="Bhonagiri V."/>
            <person name="Zhang X."/>
            <person name="Suruliraj S."/>
            <person name="Warren W."/>
            <person name="Chinwalla A."/>
            <person name="Mardis E.R."/>
            <person name="Wilson R.K."/>
        </authorList>
    </citation>
    <scope>NUCLEOTIDE SEQUENCE [LARGE SCALE GENOMIC DNA]</scope>
    <source>
        <strain evidence="2 3">DSM 18206</strain>
    </source>
</reference>
<accession>G6AYN4</accession>
<name>G6AYN4_9BACT</name>
<comment type="caution">
    <text evidence="2">The sequence shown here is derived from an EMBL/GenBank/DDBJ whole genome shotgun (WGS) entry which is preliminary data.</text>
</comment>
<keyword evidence="1" id="KW-0472">Membrane</keyword>
<dbReference type="AlphaFoldDB" id="G6AYN4"/>
<dbReference type="PATRIC" id="fig|1002367.3.peg.1409"/>
<gene>
    <name evidence="2" type="ORF">HMPREF0673_01744</name>
</gene>
<evidence type="ECO:0000313" key="2">
    <source>
        <dbReference type="EMBL" id="EHJ39038.1"/>
    </source>
</evidence>
<keyword evidence="1" id="KW-0812">Transmembrane</keyword>
<dbReference type="Proteomes" id="UP000004407">
    <property type="component" value="Unassembled WGS sequence"/>
</dbReference>
<keyword evidence="1" id="KW-1133">Transmembrane helix</keyword>